<name>A0ABS7CFI6_9BACL</name>
<organism evidence="5 6">
    <name type="scientific">Paenibacillus sepulcri</name>
    <dbReference type="NCBI Taxonomy" id="359917"/>
    <lineage>
        <taxon>Bacteria</taxon>
        <taxon>Bacillati</taxon>
        <taxon>Bacillota</taxon>
        <taxon>Bacilli</taxon>
        <taxon>Bacillales</taxon>
        <taxon>Paenibacillaceae</taxon>
        <taxon>Paenibacillus</taxon>
    </lineage>
</organism>
<evidence type="ECO:0000313" key="6">
    <source>
        <dbReference type="Proteomes" id="UP001519887"/>
    </source>
</evidence>
<evidence type="ECO:0000313" key="5">
    <source>
        <dbReference type="EMBL" id="MBW7459681.1"/>
    </source>
</evidence>
<keyword evidence="2" id="KW-0238">DNA-binding</keyword>
<comment type="caution">
    <text evidence="5">The sequence shown here is derived from an EMBL/GenBank/DDBJ whole genome shotgun (WGS) entry which is preliminary data.</text>
</comment>
<dbReference type="RefSeq" id="WP_210039347.1">
    <property type="nucleotide sequence ID" value="NZ_JBHLVU010000005.1"/>
</dbReference>
<evidence type="ECO:0000256" key="2">
    <source>
        <dbReference type="ARBA" id="ARBA00023125"/>
    </source>
</evidence>
<evidence type="ECO:0000256" key="3">
    <source>
        <dbReference type="ARBA" id="ARBA00023163"/>
    </source>
</evidence>
<sequence length="210" mass="24369">MAVTLKEKAYAQLRELIMSGDIHTSGHLTEKYLVELLQMSRTPIRAALERLAAEGVVLYSPNKGLSLPEHSFRRVVDFFDFRIAIEGHIVYKLASRIWEESEIAWFRNNLAEQNEHKQNLDYAAFTKADTLFHSQLAILYDNQEIVQTMEQLQDKLFLVALGVLKKDNARIQRSYEDHCDIFEFILANKPEEARAKMIEHLEFGARILVF</sequence>
<proteinExistence type="predicted"/>
<keyword evidence="3" id="KW-0804">Transcription</keyword>
<dbReference type="SUPFAM" id="SSF46785">
    <property type="entry name" value="Winged helix' DNA-binding domain"/>
    <property type="match status" value="1"/>
</dbReference>
<gene>
    <name evidence="5" type="ORF">K0U00_37045</name>
</gene>
<feature type="domain" description="HTH gntR-type" evidence="4">
    <location>
        <begin position="3"/>
        <end position="70"/>
    </location>
</feature>
<dbReference type="SUPFAM" id="SSF48008">
    <property type="entry name" value="GntR ligand-binding domain-like"/>
    <property type="match status" value="1"/>
</dbReference>
<evidence type="ECO:0000256" key="1">
    <source>
        <dbReference type="ARBA" id="ARBA00023015"/>
    </source>
</evidence>
<dbReference type="Gene3D" id="1.20.120.530">
    <property type="entry name" value="GntR ligand-binding domain-like"/>
    <property type="match status" value="1"/>
</dbReference>
<dbReference type="PROSITE" id="PS50949">
    <property type="entry name" value="HTH_GNTR"/>
    <property type="match status" value="1"/>
</dbReference>
<dbReference type="PANTHER" id="PTHR43537:SF45">
    <property type="entry name" value="GNTR FAMILY REGULATORY PROTEIN"/>
    <property type="match status" value="1"/>
</dbReference>
<evidence type="ECO:0000259" key="4">
    <source>
        <dbReference type="PROSITE" id="PS50949"/>
    </source>
</evidence>
<dbReference type="SMART" id="SM00895">
    <property type="entry name" value="FCD"/>
    <property type="match status" value="1"/>
</dbReference>
<accession>A0ABS7CFI6</accession>
<keyword evidence="6" id="KW-1185">Reference proteome</keyword>
<dbReference type="SMART" id="SM00345">
    <property type="entry name" value="HTH_GNTR"/>
    <property type="match status" value="1"/>
</dbReference>
<keyword evidence="1" id="KW-0805">Transcription regulation</keyword>
<dbReference type="EMBL" id="JAHZIK010001771">
    <property type="protein sequence ID" value="MBW7459681.1"/>
    <property type="molecule type" value="Genomic_DNA"/>
</dbReference>
<dbReference type="PANTHER" id="PTHR43537">
    <property type="entry name" value="TRANSCRIPTIONAL REGULATOR, GNTR FAMILY"/>
    <property type="match status" value="1"/>
</dbReference>
<dbReference type="InterPro" id="IPR000524">
    <property type="entry name" value="Tscrpt_reg_HTH_GntR"/>
</dbReference>
<dbReference type="InterPro" id="IPR008920">
    <property type="entry name" value="TF_FadR/GntR_C"/>
</dbReference>
<reference evidence="5 6" key="1">
    <citation type="submission" date="2021-07" db="EMBL/GenBank/DDBJ databases">
        <title>Paenibacillus radiodurans sp. nov., isolated from the southeastern edge of Tengger Desert.</title>
        <authorList>
            <person name="Zhang G."/>
        </authorList>
    </citation>
    <scope>NUCLEOTIDE SEQUENCE [LARGE SCALE GENOMIC DNA]</scope>
    <source>
        <strain evidence="5 6">CCM 7311</strain>
    </source>
</reference>
<dbReference type="InterPro" id="IPR036388">
    <property type="entry name" value="WH-like_DNA-bd_sf"/>
</dbReference>
<protein>
    <submittedName>
        <fullName evidence="5">GntR family transcriptional regulator</fullName>
    </submittedName>
</protein>
<dbReference type="Gene3D" id="1.10.10.10">
    <property type="entry name" value="Winged helix-like DNA-binding domain superfamily/Winged helix DNA-binding domain"/>
    <property type="match status" value="1"/>
</dbReference>
<dbReference type="InterPro" id="IPR011711">
    <property type="entry name" value="GntR_C"/>
</dbReference>
<dbReference type="Pfam" id="PF07729">
    <property type="entry name" value="FCD"/>
    <property type="match status" value="1"/>
</dbReference>
<dbReference type="Pfam" id="PF00392">
    <property type="entry name" value="GntR"/>
    <property type="match status" value="1"/>
</dbReference>
<dbReference type="InterPro" id="IPR036390">
    <property type="entry name" value="WH_DNA-bd_sf"/>
</dbReference>
<dbReference type="Proteomes" id="UP001519887">
    <property type="component" value="Unassembled WGS sequence"/>
</dbReference>